<name>A0ABW5QVB7_9BACL</name>
<accession>A0ABW5QVB7</accession>
<dbReference type="Gene3D" id="3.90.330.10">
    <property type="entry name" value="Nitrile hydratase alpha /Thiocyanate hydrolase gamma"/>
    <property type="match status" value="1"/>
</dbReference>
<evidence type="ECO:0000313" key="3">
    <source>
        <dbReference type="Proteomes" id="UP001597493"/>
    </source>
</evidence>
<dbReference type="EMBL" id="JBHUMY010000006">
    <property type="protein sequence ID" value="MFD2660040.1"/>
    <property type="molecule type" value="Genomic_DNA"/>
</dbReference>
<evidence type="ECO:0000256" key="1">
    <source>
        <dbReference type="SAM" id="MobiDB-lite"/>
    </source>
</evidence>
<reference evidence="3" key="1">
    <citation type="journal article" date="2019" name="Int. J. Syst. Evol. Microbiol.">
        <title>The Global Catalogue of Microorganisms (GCM) 10K type strain sequencing project: providing services to taxonomists for standard genome sequencing and annotation.</title>
        <authorList>
            <consortium name="The Broad Institute Genomics Platform"/>
            <consortium name="The Broad Institute Genome Sequencing Center for Infectious Disease"/>
            <person name="Wu L."/>
            <person name="Ma J."/>
        </authorList>
    </citation>
    <scope>NUCLEOTIDE SEQUENCE [LARGE SCALE GENOMIC DNA]</scope>
    <source>
        <strain evidence="3">TISTR 1827</strain>
    </source>
</reference>
<dbReference type="Proteomes" id="UP001597493">
    <property type="component" value="Unassembled WGS sequence"/>
</dbReference>
<sequence>MMEMDRELQRVSARILALCWADPQFKRRFRQDPAGVFLEQGYTPPDGQMLTADSEPVRTLLEEADRYSPPFEAAAPAKSPEQSPMYGYSSAPAAPWRPYGEQGYPAYPAYSGYPVFPAYPNMGWTHPVYPQPYPRVYPQPYFAPSEATYHHSGMYAQPLMCAYSIPFGTYAPQTAAAAYAPPIHAAYVVPPMCAAAHLPADRAPGEPGTTPPMCAIPSYRSLADLHETGAVPPMCAKPGPRSNNGQDEGKSIPPMCG</sequence>
<proteinExistence type="predicted"/>
<feature type="region of interest" description="Disordered" evidence="1">
    <location>
        <begin position="230"/>
        <end position="257"/>
    </location>
</feature>
<dbReference type="SUPFAM" id="SSF56209">
    <property type="entry name" value="Nitrile hydratase alpha chain"/>
    <property type="match status" value="1"/>
</dbReference>
<protein>
    <submittedName>
        <fullName evidence="2">Uncharacterized protein</fullName>
    </submittedName>
</protein>
<dbReference type="InterPro" id="IPR036648">
    <property type="entry name" value="CN_Hdrase_a/SCN_Hdrase_g_sf"/>
</dbReference>
<comment type="caution">
    <text evidence="2">The sequence shown here is derived from an EMBL/GenBank/DDBJ whole genome shotgun (WGS) entry which is preliminary data.</text>
</comment>
<dbReference type="RefSeq" id="WP_379270708.1">
    <property type="nucleotide sequence ID" value="NZ_JBHUGT010000010.1"/>
</dbReference>
<organism evidence="2 3">
    <name type="scientific">Paenibacillus thailandensis</name>
    <dbReference type="NCBI Taxonomy" id="393250"/>
    <lineage>
        <taxon>Bacteria</taxon>
        <taxon>Bacillati</taxon>
        <taxon>Bacillota</taxon>
        <taxon>Bacilli</taxon>
        <taxon>Bacillales</taxon>
        <taxon>Paenibacillaceae</taxon>
        <taxon>Paenibacillus</taxon>
    </lineage>
</organism>
<evidence type="ECO:0000313" key="2">
    <source>
        <dbReference type="EMBL" id="MFD2660040.1"/>
    </source>
</evidence>
<keyword evidence="3" id="KW-1185">Reference proteome</keyword>
<gene>
    <name evidence="2" type="ORF">ACFSW5_07125</name>
</gene>